<protein>
    <submittedName>
        <fullName evidence="1">Uncharacterized protein</fullName>
    </submittedName>
</protein>
<reference evidence="1" key="2">
    <citation type="submission" date="2023-05" db="EMBL/GenBank/DDBJ databases">
        <authorList>
            <consortium name="Lawrence Berkeley National Laboratory"/>
            <person name="Steindorff A."/>
            <person name="Hensen N."/>
            <person name="Bonometti L."/>
            <person name="Westerberg I."/>
            <person name="Brannstrom I.O."/>
            <person name="Guillou S."/>
            <person name="Cros-Aarteil S."/>
            <person name="Calhoun S."/>
            <person name="Haridas S."/>
            <person name="Kuo A."/>
            <person name="Mondo S."/>
            <person name="Pangilinan J."/>
            <person name="Riley R."/>
            <person name="Labutti K."/>
            <person name="Andreopoulos B."/>
            <person name="Lipzen A."/>
            <person name="Chen C."/>
            <person name="Yanf M."/>
            <person name="Daum C."/>
            <person name="Ng V."/>
            <person name="Clum A."/>
            <person name="Ohm R."/>
            <person name="Martin F."/>
            <person name="Silar P."/>
            <person name="Natvig D."/>
            <person name="Lalanne C."/>
            <person name="Gautier V."/>
            <person name="Ament-Velasquez S.L."/>
            <person name="Kruys A."/>
            <person name="Hutchinson M.I."/>
            <person name="Powell A.J."/>
            <person name="Barry K."/>
            <person name="Miller A.N."/>
            <person name="Grigoriev I.V."/>
            <person name="Debuchy R."/>
            <person name="Gladieux P."/>
            <person name="Thoren M.H."/>
            <person name="Johannesson H."/>
        </authorList>
    </citation>
    <scope>NUCLEOTIDE SEQUENCE</scope>
    <source>
        <strain evidence="1">PSN293</strain>
    </source>
</reference>
<dbReference type="AlphaFoldDB" id="A0AAN7B7L6"/>
<reference evidence="1" key="1">
    <citation type="journal article" date="2023" name="Mol. Phylogenet. Evol.">
        <title>Genome-scale phylogeny and comparative genomics of the fungal order Sordariales.</title>
        <authorList>
            <person name="Hensen N."/>
            <person name="Bonometti L."/>
            <person name="Westerberg I."/>
            <person name="Brannstrom I.O."/>
            <person name="Guillou S."/>
            <person name="Cros-Aarteil S."/>
            <person name="Calhoun S."/>
            <person name="Haridas S."/>
            <person name="Kuo A."/>
            <person name="Mondo S."/>
            <person name="Pangilinan J."/>
            <person name="Riley R."/>
            <person name="LaButti K."/>
            <person name="Andreopoulos B."/>
            <person name="Lipzen A."/>
            <person name="Chen C."/>
            <person name="Yan M."/>
            <person name="Daum C."/>
            <person name="Ng V."/>
            <person name="Clum A."/>
            <person name="Steindorff A."/>
            <person name="Ohm R.A."/>
            <person name="Martin F."/>
            <person name="Silar P."/>
            <person name="Natvig D.O."/>
            <person name="Lalanne C."/>
            <person name="Gautier V."/>
            <person name="Ament-Velasquez S.L."/>
            <person name="Kruys A."/>
            <person name="Hutchinson M.I."/>
            <person name="Powell A.J."/>
            <person name="Barry K."/>
            <person name="Miller A.N."/>
            <person name="Grigoriev I.V."/>
            <person name="Debuchy R."/>
            <person name="Gladieux P."/>
            <person name="Hiltunen Thoren M."/>
            <person name="Johannesson H."/>
        </authorList>
    </citation>
    <scope>NUCLEOTIDE SEQUENCE</scope>
    <source>
        <strain evidence="1">PSN293</strain>
    </source>
</reference>
<proteinExistence type="predicted"/>
<evidence type="ECO:0000313" key="2">
    <source>
        <dbReference type="Proteomes" id="UP001301769"/>
    </source>
</evidence>
<comment type="caution">
    <text evidence="1">The sequence shown here is derived from an EMBL/GenBank/DDBJ whole genome shotgun (WGS) entry which is preliminary data.</text>
</comment>
<accession>A0AAN7B7L6</accession>
<name>A0AAN7B7L6_9PEZI</name>
<dbReference type="EMBL" id="MU858115">
    <property type="protein sequence ID" value="KAK4213052.1"/>
    <property type="molecule type" value="Genomic_DNA"/>
</dbReference>
<organism evidence="1 2">
    <name type="scientific">Rhypophila decipiens</name>
    <dbReference type="NCBI Taxonomy" id="261697"/>
    <lineage>
        <taxon>Eukaryota</taxon>
        <taxon>Fungi</taxon>
        <taxon>Dikarya</taxon>
        <taxon>Ascomycota</taxon>
        <taxon>Pezizomycotina</taxon>
        <taxon>Sordariomycetes</taxon>
        <taxon>Sordariomycetidae</taxon>
        <taxon>Sordariales</taxon>
        <taxon>Naviculisporaceae</taxon>
        <taxon>Rhypophila</taxon>
    </lineage>
</organism>
<dbReference type="Proteomes" id="UP001301769">
    <property type="component" value="Unassembled WGS sequence"/>
</dbReference>
<evidence type="ECO:0000313" key="1">
    <source>
        <dbReference type="EMBL" id="KAK4213052.1"/>
    </source>
</evidence>
<keyword evidence="2" id="KW-1185">Reference proteome</keyword>
<sequence>MAVEAKYLFIGPLTGAPPANELHDFLGRLHLNPLQPLQDFRPQRGSAPPYTTTARPEINKVDNFEWLSERAREKKVEGKLDSLVSGCLGSVKQQGRSINAQTLRIYTLQQEQDYLHHFMEQDKEAKSWALEHLKGSILERSVRVFLAVGMITVMEAELKIIRAINAEKCATVSFSDLLADASGIELLRRMNVEIKATYTENEMAQMKAKYVEEHVIGIQWREIGTPGIFYNSRIKIVNHTPFSDGTIFGGSKGVDEMEEVEAEMETLDKILDEYEETGKDADVYVWPKHDASRSLNPQEFQTSDTGKWLSLGLEL</sequence>
<gene>
    <name evidence="1" type="ORF">QBC37DRAFT_423654</name>
</gene>